<evidence type="ECO:0000256" key="4">
    <source>
        <dbReference type="ARBA" id="ARBA00022989"/>
    </source>
</evidence>
<feature type="transmembrane region" description="Helical" evidence="6">
    <location>
        <begin position="9"/>
        <end position="27"/>
    </location>
</feature>
<keyword evidence="5 6" id="KW-0472">Membrane</keyword>
<feature type="transmembrane region" description="Helical" evidence="6">
    <location>
        <begin position="314"/>
        <end position="334"/>
    </location>
</feature>
<evidence type="ECO:0000256" key="5">
    <source>
        <dbReference type="ARBA" id="ARBA00023136"/>
    </source>
</evidence>
<dbReference type="AlphaFoldDB" id="A0A1G8A4J1"/>
<dbReference type="Proteomes" id="UP000198822">
    <property type="component" value="Chromosome I"/>
</dbReference>
<keyword evidence="3 6" id="KW-0812">Transmembrane</keyword>
<dbReference type="InterPro" id="IPR036866">
    <property type="entry name" value="RibonucZ/Hydroxyglut_hydro"/>
</dbReference>
<dbReference type="RefSeq" id="WP_092501728.1">
    <property type="nucleotide sequence ID" value="NZ_LT629695.1"/>
</dbReference>
<evidence type="ECO:0000256" key="2">
    <source>
        <dbReference type="ARBA" id="ARBA00022475"/>
    </source>
</evidence>
<keyword evidence="9" id="KW-1185">Reference proteome</keyword>
<dbReference type="Gene3D" id="3.60.15.10">
    <property type="entry name" value="Ribonuclease Z/Hydroxyacylglutathione hydrolase-like"/>
    <property type="match status" value="1"/>
</dbReference>
<proteinExistence type="predicted"/>
<evidence type="ECO:0000256" key="1">
    <source>
        <dbReference type="ARBA" id="ARBA00004651"/>
    </source>
</evidence>
<feature type="transmembrane region" description="Helical" evidence="6">
    <location>
        <begin position="388"/>
        <end position="415"/>
    </location>
</feature>
<reference evidence="9" key="1">
    <citation type="submission" date="2016-10" db="EMBL/GenBank/DDBJ databases">
        <authorList>
            <person name="Varghese N."/>
            <person name="Submissions S."/>
        </authorList>
    </citation>
    <scope>NUCLEOTIDE SEQUENCE [LARGE SCALE GENOMIC DNA]</scope>
    <source>
        <strain evidence="9">DSM 22002</strain>
    </source>
</reference>
<gene>
    <name evidence="8" type="ORF">SAMN04489720_0245</name>
</gene>
<keyword evidence="4 6" id="KW-1133">Transmembrane helix</keyword>
<feature type="transmembrane region" description="Helical" evidence="6">
    <location>
        <begin position="467"/>
        <end position="487"/>
    </location>
</feature>
<organism evidence="8 9">
    <name type="scientific">Agrococcus jejuensis</name>
    <dbReference type="NCBI Taxonomy" id="399736"/>
    <lineage>
        <taxon>Bacteria</taxon>
        <taxon>Bacillati</taxon>
        <taxon>Actinomycetota</taxon>
        <taxon>Actinomycetes</taxon>
        <taxon>Micrococcales</taxon>
        <taxon>Microbacteriaceae</taxon>
        <taxon>Agrococcus</taxon>
    </lineage>
</organism>
<dbReference type="GO" id="GO:0005886">
    <property type="term" value="C:plasma membrane"/>
    <property type="evidence" value="ECO:0007669"/>
    <property type="project" value="UniProtKB-SubCell"/>
</dbReference>
<feature type="transmembrane region" description="Helical" evidence="6">
    <location>
        <begin position="346"/>
        <end position="367"/>
    </location>
</feature>
<evidence type="ECO:0000259" key="7">
    <source>
        <dbReference type="SMART" id="SM00849"/>
    </source>
</evidence>
<dbReference type="PANTHER" id="PTHR30619:SF1">
    <property type="entry name" value="RECOMBINATION PROTEIN 2"/>
    <property type="match status" value="1"/>
</dbReference>
<feature type="domain" description="Metallo-beta-lactamase" evidence="7">
    <location>
        <begin position="504"/>
        <end position="693"/>
    </location>
</feature>
<dbReference type="InterPro" id="IPR004477">
    <property type="entry name" value="ComEC_N"/>
</dbReference>
<comment type="subcellular location">
    <subcellularLocation>
        <location evidence="1">Cell membrane</location>
        <topology evidence="1">Multi-pass membrane protein</topology>
    </subcellularLocation>
</comment>
<feature type="transmembrane region" description="Helical" evidence="6">
    <location>
        <begin position="218"/>
        <end position="241"/>
    </location>
</feature>
<evidence type="ECO:0000256" key="6">
    <source>
        <dbReference type="SAM" id="Phobius"/>
    </source>
</evidence>
<dbReference type="SMART" id="SM00849">
    <property type="entry name" value="Lactamase_B"/>
    <property type="match status" value="1"/>
</dbReference>
<dbReference type="Pfam" id="PF03772">
    <property type="entry name" value="Competence"/>
    <property type="match status" value="1"/>
</dbReference>
<dbReference type="Pfam" id="PF00753">
    <property type="entry name" value="Lactamase_B"/>
    <property type="match status" value="1"/>
</dbReference>
<dbReference type="InterPro" id="IPR001279">
    <property type="entry name" value="Metallo-B-lactamas"/>
</dbReference>
<dbReference type="InterPro" id="IPR052159">
    <property type="entry name" value="Competence_DNA_uptake"/>
</dbReference>
<dbReference type="EMBL" id="LT629695">
    <property type="protein sequence ID" value="SDH15859.1"/>
    <property type="molecule type" value="Genomic_DNA"/>
</dbReference>
<sequence length="729" mass="73190">MRLVASTDARLVVPAGIAWAAMALAWGSDAQRIVALAALAVAVVGVVLAHRVLRIRAVATLVAVGAGLAGLLLSVPTVERDLASCTEMTLELGGHAAPMPARIVEATCGDDVVRDARVVVVVLDASGDEVALGDTVTATCDAWAGDAGPADAWRLACEDVERVDRAWWAGWSAGVREGLRQSTAHLPGDGGALLPGLAIGDTSLVSSGLDAAMLQAGLTHLTAVSGANCAIVVALALGCAMAAGLRRWLRVAVAGAALAGFVVLVGPEPSVVRASIMAGLALVALHRGVRRVGIALLALAVLVALAVDPTLARSAGFALSVLATAGLLVHAQPLAEALARWMPMPVAAAIGVPLAAQLWCLPVLVVLDPRIALVAVPANVLAAPAAPVATVLGLVVCAVAVVAPALAAAVAWIAWLPSAWIAGLAHASTLLPAGPPWPAGWAGVVLAVAVVAAVGAGIAARRIARGATAAVCVVVLATGTVQVPTLVARATLPDWSIAQCDVGQGAASVLRLGGATVLVDTGREPEPLAACMDLLGIGRLDVVVLTHFDADHVGGVDAVAGRADLVVHGPPDDDAPALLDDLAARGARLHLGTAGESVRVGDGALDLLWPEDADAEPGNDASIVVAAAVGGQRVLVLGDLGAEAQRALLADGVPAADVVVVAHHGSPDQHLPLYDAVGAEVALVPVGPNDYGHPAPDLMAELERRGMLVLRTDEHGTIALDGAVAWTQR</sequence>
<feature type="transmembrane region" description="Helical" evidence="6">
    <location>
        <begin position="248"/>
        <end position="268"/>
    </location>
</feature>
<evidence type="ECO:0000313" key="8">
    <source>
        <dbReference type="EMBL" id="SDH15859.1"/>
    </source>
</evidence>
<evidence type="ECO:0000313" key="9">
    <source>
        <dbReference type="Proteomes" id="UP000198822"/>
    </source>
</evidence>
<accession>A0A1G8A4J1</accession>
<feature type="transmembrane region" description="Helical" evidence="6">
    <location>
        <begin position="288"/>
        <end position="307"/>
    </location>
</feature>
<protein>
    <submittedName>
        <fullName evidence="8">Competence protein ComEC</fullName>
    </submittedName>
</protein>
<dbReference type="NCBIfam" id="TIGR00360">
    <property type="entry name" value="ComEC_N-term"/>
    <property type="match status" value="1"/>
</dbReference>
<evidence type="ECO:0000256" key="3">
    <source>
        <dbReference type="ARBA" id="ARBA00022692"/>
    </source>
</evidence>
<feature type="transmembrane region" description="Helical" evidence="6">
    <location>
        <begin position="33"/>
        <end position="50"/>
    </location>
</feature>
<name>A0A1G8A4J1_9MICO</name>
<dbReference type="SUPFAM" id="SSF56281">
    <property type="entry name" value="Metallo-hydrolase/oxidoreductase"/>
    <property type="match status" value="1"/>
</dbReference>
<dbReference type="OrthoDB" id="7177610at2"/>
<feature type="transmembrane region" description="Helical" evidence="6">
    <location>
        <begin position="439"/>
        <end position="460"/>
    </location>
</feature>
<dbReference type="PANTHER" id="PTHR30619">
    <property type="entry name" value="DNA INTERNALIZATION/COMPETENCE PROTEIN COMEC/REC2"/>
    <property type="match status" value="1"/>
</dbReference>
<dbReference type="STRING" id="399736.SAMN04489720_0245"/>
<feature type="transmembrane region" description="Helical" evidence="6">
    <location>
        <begin position="57"/>
        <end position="78"/>
    </location>
</feature>
<keyword evidence="2" id="KW-1003">Cell membrane</keyword>